<dbReference type="EMBL" id="CAJVCH010561130">
    <property type="protein sequence ID" value="CAG7831604.1"/>
    <property type="molecule type" value="Genomic_DNA"/>
</dbReference>
<accession>A0A8J2LFY1</accession>
<dbReference type="OrthoDB" id="10660914at2759"/>
<dbReference type="Pfam" id="PF12937">
    <property type="entry name" value="F-box-like"/>
    <property type="match status" value="1"/>
</dbReference>
<keyword evidence="3" id="KW-1185">Reference proteome</keyword>
<dbReference type="Proteomes" id="UP000708208">
    <property type="component" value="Unassembled WGS sequence"/>
</dbReference>
<reference evidence="2" key="1">
    <citation type="submission" date="2021-06" db="EMBL/GenBank/DDBJ databases">
        <authorList>
            <person name="Hodson N. C."/>
            <person name="Mongue J. A."/>
            <person name="Jaron S. K."/>
        </authorList>
    </citation>
    <scope>NUCLEOTIDE SEQUENCE</scope>
</reference>
<evidence type="ECO:0000313" key="3">
    <source>
        <dbReference type="Proteomes" id="UP000708208"/>
    </source>
</evidence>
<comment type="caution">
    <text evidence="2">The sequence shown here is derived from an EMBL/GenBank/DDBJ whole genome shotgun (WGS) entry which is preliminary data.</text>
</comment>
<gene>
    <name evidence="2" type="ORF">AFUS01_LOCUS41341</name>
</gene>
<dbReference type="AlphaFoldDB" id="A0A8J2LFY1"/>
<evidence type="ECO:0000313" key="2">
    <source>
        <dbReference type="EMBL" id="CAG7831604.1"/>
    </source>
</evidence>
<proteinExistence type="predicted"/>
<feature type="domain" description="F-box" evidence="1">
    <location>
        <begin position="34"/>
        <end position="72"/>
    </location>
</feature>
<name>A0A8J2LFY1_9HEXA</name>
<evidence type="ECO:0000259" key="1">
    <source>
        <dbReference type="Pfam" id="PF12937"/>
    </source>
</evidence>
<protein>
    <recommendedName>
        <fullName evidence="1">F-box domain-containing protein</fullName>
    </recommendedName>
</protein>
<sequence length="225" mass="25425">MSTNLEPAEAADPDNPSTDVAPLHRTISKDFLDVVPEDVFIKIFSSMVVDEMTKCRQVCTIWNAIVCTNPELLQSRTCFYFDGRKDDNGTKVTSYLDSGLSGCGLWNTIRSALVDGHQGISEEQTVPDTTEYRQFIETGRLDLLSNLQYVKIHRSNIRDCTTYLKILDLRCNQLESLEITTDCNFPQGRSAKIMTSDLLKIRDHSEISSISFPGKLGLLTWKWMS</sequence>
<dbReference type="InterPro" id="IPR001810">
    <property type="entry name" value="F-box_dom"/>
</dbReference>
<organism evidence="2 3">
    <name type="scientific">Allacma fusca</name>
    <dbReference type="NCBI Taxonomy" id="39272"/>
    <lineage>
        <taxon>Eukaryota</taxon>
        <taxon>Metazoa</taxon>
        <taxon>Ecdysozoa</taxon>
        <taxon>Arthropoda</taxon>
        <taxon>Hexapoda</taxon>
        <taxon>Collembola</taxon>
        <taxon>Symphypleona</taxon>
        <taxon>Sminthuridae</taxon>
        <taxon>Allacma</taxon>
    </lineage>
</organism>